<evidence type="ECO:0000313" key="2">
    <source>
        <dbReference type="Proteomes" id="UP000053825"/>
    </source>
</evidence>
<organism evidence="1 2">
    <name type="scientific">Habropoda laboriosa</name>
    <dbReference type="NCBI Taxonomy" id="597456"/>
    <lineage>
        <taxon>Eukaryota</taxon>
        <taxon>Metazoa</taxon>
        <taxon>Ecdysozoa</taxon>
        <taxon>Arthropoda</taxon>
        <taxon>Hexapoda</taxon>
        <taxon>Insecta</taxon>
        <taxon>Pterygota</taxon>
        <taxon>Neoptera</taxon>
        <taxon>Endopterygota</taxon>
        <taxon>Hymenoptera</taxon>
        <taxon>Apocrita</taxon>
        <taxon>Aculeata</taxon>
        <taxon>Apoidea</taxon>
        <taxon>Anthophila</taxon>
        <taxon>Apidae</taxon>
        <taxon>Habropoda</taxon>
    </lineage>
</organism>
<dbReference type="EMBL" id="KQ414666">
    <property type="protein sequence ID" value="KOC64884.1"/>
    <property type="molecule type" value="Genomic_DNA"/>
</dbReference>
<accession>A0A0L7R220</accession>
<evidence type="ECO:0008006" key="3">
    <source>
        <dbReference type="Google" id="ProtNLM"/>
    </source>
</evidence>
<keyword evidence="2" id="KW-1185">Reference proteome</keyword>
<evidence type="ECO:0000313" key="1">
    <source>
        <dbReference type="EMBL" id="KOC64884.1"/>
    </source>
</evidence>
<name>A0A0L7R220_9HYME</name>
<protein>
    <recommendedName>
        <fullName evidence="3">Histone-lysine N-methyltransferase SETMAR</fullName>
    </recommendedName>
</protein>
<sequence>VSYFELLSRNETVHSDTYYSPLLRALQYFLLGKKFDNIDSIRNNIKNSLMKNRRDFMTLPKRGEV</sequence>
<reference evidence="1 2" key="1">
    <citation type="submission" date="2015-07" db="EMBL/GenBank/DDBJ databases">
        <title>The genome of Habropoda laboriosa.</title>
        <authorList>
            <person name="Pan H."/>
            <person name="Kapheim K."/>
        </authorList>
    </citation>
    <scope>NUCLEOTIDE SEQUENCE [LARGE SCALE GENOMIC DNA]</scope>
    <source>
        <strain evidence="1">0110345459</strain>
    </source>
</reference>
<gene>
    <name evidence="1" type="ORF">WH47_04472</name>
</gene>
<proteinExistence type="predicted"/>
<dbReference type="Proteomes" id="UP000053825">
    <property type="component" value="Unassembled WGS sequence"/>
</dbReference>
<dbReference type="AlphaFoldDB" id="A0A0L7R220"/>
<feature type="non-terminal residue" evidence="1">
    <location>
        <position position="1"/>
    </location>
</feature>